<dbReference type="EMBL" id="CALNXI010005266">
    <property type="protein sequence ID" value="CAH3197243.1"/>
    <property type="molecule type" value="Genomic_DNA"/>
</dbReference>
<name>A0ABN8T1L6_9CNID</name>
<reference evidence="1 2" key="1">
    <citation type="submission" date="2022-05" db="EMBL/GenBank/DDBJ databases">
        <authorList>
            <consortium name="Genoscope - CEA"/>
            <person name="William W."/>
        </authorList>
    </citation>
    <scope>NUCLEOTIDE SEQUENCE [LARGE SCALE GENOMIC DNA]</scope>
</reference>
<accession>A0ABN8T1L6</accession>
<evidence type="ECO:0000313" key="2">
    <source>
        <dbReference type="Proteomes" id="UP001159427"/>
    </source>
</evidence>
<protein>
    <submittedName>
        <fullName evidence="1">Uncharacterized protein</fullName>
    </submittedName>
</protein>
<keyword evidence="2" id="KW-1185">Reference proteome</keyword>
<comment type="caution">
    <text evidence="1">The sequence shown here is derived from an EMBL/GenBank/DDBJ whole genome shotgun (WGS) entry which is preliminary data.</text>
</comment>
<sequence>WNTIERHWWFSGRILACHAGGPGSIPGQCKESKIYLVTDFDAILTSRQTCEKLQCLYKNLMSNNNSENFLTFLNISCKFIVCMYRHWWFSGRILACHAGGPVLETEIELVSAKVLRFKSFSAVRNRSFSYDVRINKQNLIELTDFYCSIVILHVNAKHWWFSGRILACHAGGPGSIPG</sequence>
<dbReference type="Proteomes" id="UP001159427">
    <property type="component" value="Unassembled WGS sequence"/>
</dbReference>
<feature type="non-terminal residue" evidence="1">
    <location>
        <position position="1"/>
    </location>
</feature>
<gene>
    <name evidence="1" type="ORF">PEVE_00034605</name>
</gene>
<evidence type="ECO:0000313" key="1">
    <source>
        <dbReference type="EMBL" id="CAH3197243.1"/>
    </source>
</evidence>
<proteinExistence type="predicted"/>
<organism evidence="1 2">
    <name type="scientific">Porites evermanni</name>
    <dbReference type="NCBI Taxonomy" id="104178"/>
    <lineage>
        <taxon>Eukaryota</taxon>
        <taxon>Metazoa</taxon>
        <taxon>Cnidaria</taxon>
        <taxon>Anthozoa</taxon>
        <taxon>Hexacorallia</taxon>
        <taxon>Scleractinia</taxon>
        <taxon>Fungiina</taxon>
        <taxon>Poritidae</taxon>
        <taxon>Porites</taxon>
    </lineage>
</organism>